<reference evidence="3" key="1">
    <citation type="submission" date="2025-08" db="UniProtKB">
        <authorList>
            <consortium name="RefSeq"/>
        </authorList>
    </citation>
    <scope>IDENTIFICATION</scope>
</reference>
<feature type="compositionally biased region" description="Polar residues" evidence="1">
    <location>
        <begin position="399"/>
        <end position="410"/>
    </location>
</feature>
<evidence type="ECO:0000313" key="2">
    <source>
        <dbReference type="Proteomes" id="UP000265300"/>
    </source>
</evidence>
<dbReference type="RefSeq" id="XP_007466062.1">
    <property type="nucleotide sequence ID" value="XM_007466000.1"/>
</dbReference>
<feature type="region of interest" description="Disordered" evidence="1">
    <location>
        <begin position="564"/>
        <end position="631"/>
    </location>
</feature>
<feature type="compositionally biased region" description="Basic and acidic residues" evidence="1">
    <location>
        <begin position="34"/>
        <end position="45"/>
    </location>
</feature>
<sequence length="790" mass="82666">MEEEAVGMLLEEPANHRKPGEGPGTILPQSHRRTTADFRLLEFQRLDTQPHPGPPQGHPRLGPTEGPSESRRTPPSNRGTPQRPGHPAASALTILPDSCSHQTTRGSMAGLGKFGDCRLGLQRSAGREHSTTTCPGPPAPGPRPGGAHAQGVHFKHALPARCGPPRTQTRAGAGAASLKLPPPTAKRAHSLISGPAWLIPRLPPFPPARAHSALALGGLIRRPGSLGLSWGRSSPTSSSPLPVGGDARIARPSFALHPPPVRPRFRAPVPDNRCSQVGLCPVCGGGDRCCIYTEYESSNPDTCHLLQEESSGCHSEAPTCPRASPALTAQSNDTGSPGGATVTGSPTHIPGPADEPLAPEGSPTAWSLSTAHLPWDFVSTEPLADPQKPGHKGGRFSFSRRTLANTQSTEIIAPASRPRLPQMQQGPPGHPSATPRKVHPRRQCPQGASTYCREMEGEDSTWAPRPSDCSLGVGCPGRPGGLVWGARVLGNHQSWGALGDAPANSRPGPLPALPAHTSTRYRFESLWEEQGFPEAAPTGPLATPPGPDTGHSEALCREGAPHLRAGLWSSGGRKSPPACGHQAPPAAPWPGTPGGLPGLPSEATWAPAVQRAGEERTGGAPGQDGKALAPWHLPRPWSFETARGGCLTWGSRGLRQLLAAQGPGQCWAPDGHQGTGPARQAVCRLLPPDPDKFPAQVPGTDGRTDGRKDRQMHTLPAVPAGSGKQACGPSSAPAQRDQVPGESAHPQKGAGRCNLQRRGRAGKALRYVYIFAPANLRLASALATEHRPGL</sequence>
<feature type="region of interest" description="Disordered" evidence="1">
    <location>
        <begin position="124"/>
        <end position="187"/>
    </location>
</feature>
<dbReference type="KEGG" id="lve:103075394"/>
<organism evidence="2 3">
    <name type="scientific">Lipotes vexillifer</name>
    <name type="common">Yangtze river dolphin</name>
    <dbReference type="NCBI Taxonomy" id="118797"/>
    <lineage>
        <taxon>Eukaryota</taxon>
        <taxon>Metazoa</taxon>
        <taxon>Chordata</taxon>
        <taxon>Craniata</taxon>
        <taxon>Vertebrata</taxon>
        <taxon>Euteleostomi</taxon>
        <taxon>Mammalia</taxon>
        <taxon>Eutheria</taxon>
        <taxon>Laurasiatheria</taxon>
        <taxon>Artiodactyla</taxon>
        <taxon>Whippomorpha</taxon>
        <taxon>Cetacea</taxon>
        <taxon>Odontoceti</taxon>
        <taxon>Lipotidae</taxon>
        <taxon>Lipotes</taxon>
    </lineage>
</organism>
<evidence type="ECO:0000256" key="1">
    <source>
        <dbReference type="SAM" id="MobiDB-lite"/>
    </source>
</evidence>
<dbReference type="GeneID" id="103075394"/>
<keyword evidence="2" id="KW-1185">Reference proteome</keyword>
<name>A0A340Y0P9_LIPVE</name>
<dbReference type="Proteomes" id="UP000265300">
    <property type="component" value="Unplaced"/>
</dbReference>
<proteinExistence type="predicted"/>
<protein>
    <submittedName>
        <fullName evidence="3">Nascent polypeptide-associated complex subunit alpha, muscle-specific form-like</fullName>
    </submittedName>
</protein>
<feature type="region of interest" description="Disordered" evidence="1">
    <location>
        <begin position="314"/>
        <end position="367"/>
    </location>
</feature>
<feature type="region of interest" description="Disordered" evidence="1">
    <location>
        <begin position="1"/>
        <end position="91"/>
    </location>
</feature>
<accession>A0A340Y0P9</accession>
<feature type="region of interest" description="Disordered" evidence="1">
    <location>
        <begin position="380"/>
        <end position="444"/>
    </location>
</feature>
<feature type="compositionally biased region" description="Basic and acidic residues" evidence="1">
    <location>
        <begin position="702"/>
        <end position="712"/>
    </location>
</feature>
<gene>
    <name evidence="3" type="primary">LOC103075394</name>
</gene>
<dbReference type="AlphaFoldDB" id="A0A340Y0P9"/>
<evidence type="ECO:0000313" key="3">
    <source>
        <dbReference type="RefSeq" id="XP_007466062.1"/>
    </source>
</evidence>
<dbReference type="InParanoid" id="A0A340Y0P9"/>
<feature type="region of interest" description="Disordered" evidence="1">
    <location>
        <begin position="685"/>
        <end position="756"/>
    </location>
</feature>